<evidence type="ECO:0000313" key="2">
    <source>
        <dbReference type="EMBL" id="SHJ47574.1"/>
    </source>
</evidence>
<evidence type="ECO:0000313" key="3">
    <source>
        <dbReference type="Proteomes" id="UP000184050"/>
    </source>
</evidence>
<name>A0A1M6JLR6_9BACT</name>
<gene>
    <name evidence="2" type="ORF">SAMN05444280_12071</name>
</gene>
<dbReference type="RefSeq" id="WP_139279581.1">
    <property type="nucleotide sequence ID" value="NZ_FQZE01000020.1"/>
</dbReference>
<keyword evidence="1" id="KW-0732">Signal</keyword>
<dbReference type="STRING" id="1168035.SAMN05444280_12071"/>
<dbReference type="Proteomes" id="UP000184050">
    <property type="component" value="Unassembled WGS sequence"/>
</dbReference>
<sequence>MKRILVSTLTLLAFLFLGYSCAEEEVETPDDLVFHSLVAEKDTIAPGESTTIKASATGSSLEFFWDATLGDIIGSGSEITYVASPCAVGTNEISCKVTNGNQWETKSIEITVYE</sequence>
<feature type="chain" id="PRO_5009918748" description="Ig-like domain-containing protein" evidence="1">
    <location>
        <begin position="23"/>
        <end position="114"/>
    </location>
</feature>
<proteinExistence type="predicted"/>
<dbReference type="EMBL" id="FQZE01000020">
    <property type="protein sequence ID" value="SHJ47574.1"/>
    <property type="molecule type" value="Genomic_DNA"/>
</dbReference>
<keyword evidence="3" id="KW-1185">Reference proteome</keyword>
<evidence type="ECO:0000256" key="1">
    <source>
        <dbReference type="SAM" id="SignalP"/>
    </source>
</evidence>
<dbReference type="PROSITE" id="PS51257">
    <property type="entry name" value="PROKAR_LIPOPROTEIN"/>
    <property type="match status" value="1"/>
</dbReference>
<protein>
    <recommendedName>
        <fullName evidence="4">Ig-like domain-containing protein</fullName>
    </recommendedName>
</protein>
<feature type="signal peptide" evidence="1">
    <location>
        <begin position="1"/>
        <end position="22"/>
    </location>
</feature>
<organism evidence="2 3">
    <name type="scientific">Tangfeifania diversioriginum</name>
    <dbReference type="NCBI Taxonomy" id="1168035"/>
    <lineage>
        <taxon>Bacteria</taxon>
        <taxon>Pseudomonadati</taxon>
        <taxon>Bacteroidota</taxon>
        <taxon>Bacteroidia</taxon>
        <taxon>Marinilabiliales</taxon>
        <taxon>Prolixibacteraceae</taxon>
        <taxon>Tangfeifania</taxon>
    </lineage>
</organism>
<dbReference type="OrthoDB" id="1437821at2"/>
<reference evidence="2 3" key="1">
    <citation type="submission" date="2016-11" db="EMBL/GenBank/DDBJ databases">
        <authorList>
            <person name="Jaros S."/>
            <person name="Januszkiewicz K."/>
            <person name="Wedrychowicz H."/>
        </authorList>
    </citation>
    <scope>NUCLEOTIDE SEQUENCE [LARGE SCALE GENOMIC DNA]</scope>
    <source>
        <strain evidence="2 3">DSM 27063</strain>
    </source>
</reference>
<evidence type="ECO:0008006" key="4">
    <source>
        <dbReference type="Google" id="ProtNLM"/>
    </source>
</evidence>
<dbReference type="AlphaFoldDB" id="A0A1M6JLR6"/>
<accession>A0A1M6JLR6</accession>